<dbReference type="CDD" id="cd00299">
    <property type="entry name" value="GST_C_family"/>
    <property type="match status" value="1"/>
</dbReference>
<feature type="domain" description="GST C-terminal" evidence="1">
    <location>
        <begin position="60"/>
        <end position="193"/>
    </location>
</feature>
<evidence type="ECO:0000313" key="2">
    <source>
        <dbReference type="EMBL" id="ETS83871.1"/>
    </source>
</evidence>
<dbReference type="PROSITE" id="PS50405">
    <property type="entry name" value="GST_CTER"/>
    <property type="match status" value="1"/>
</dbReference>
<dbReference type="Gene3D" id="1.20.1050.10">
    <property type="match status" value="1"/>
</dbReference>
<dbReference type="GeneID" id="19270760"/>
<dbReference type="Proteomes" id="UP000030651">
    <property type="component" value="Unassembled WGS sequence"/>
</dbReference>
<evidence type="ECO:0000313" key="3">
    <source>
        <dbReference type="Proteomes" id="UP000030651"/>
    </source>
</evidence>
<sequence length="267" mass="29114">MMLPRPDLTALGITHRRIPLMAIGKDVYCDSAVAVDALQALSATLQSSPSDKAFEAYGNTIIGIMLRAFALDSFPGLVQDRATIFSVVTRPDHATLRESALSELKSIFEILEFEMLADRKFVAGDAMTIADINVVFVVRWALLDLQFEKVPGFGTADLPRVYAWISRIPLPEAVIKISAEEASAIILESEPGQLSLSNVDLHAIPIATGVVVETVDSVPGSHPQYGTLIGSARHKVVIEIENGLRLHFPKRGYIIRSEESFQKCGIS</sequence>
<dbReference type="InterPro" id="IPR036282">
    <property type="entry name" value="Glutathione-S-Trfase_C_sf"/>
</dbReference>
<gene>
    <name evidence="2" type="ORF">PFICI_05747</name>
</gene>
<dbReference type="InterPro" id="IPR058268">
    <property type="entry name" value="DUF7962"/>
</dbReference>
<dbReference type="KEGG" id="pfy:PFICI_05747"/>
<name>W3XF95_PESFW</name>
<accession>W3XF95</accession>
<dbReference type="OMA" id="WIESMPD"/>
<dbReference type="SUPFAM" id="SSF47616">
    <property type="entry name" value="GST C-terminal domain-like"/>
    <property type="match status" value="1"/>
</dbReference>
<dbReference type="AlphaFoldDB" id="W3XF95"/>
<evidence type="ECO:0000259" key="1">
    <source>
        <dbReference type="PROSITE" id="PS50405"/>
    </source>
</evidence>
<dbReference type="HOGENOM" id="CLU_039745_1_0_1"/>
<dbReference type="OrthoDB" id="202840at2759"/>
<dbReference type="RefSeq" id="XP_007832519.1">
    <property type="nucleotide sequence ID" value="XM_007834328.1"/>
</dbReference>
<dbReference type="InterPro" id="IPR010987">
    <property type="entry name" value="Glutathione-S-Trfase_C-like"/>
</dbReference>
<dbReference type="EMBL" id="KI912111">
    <property type="protein sequence ID" value="ETS83871.1"/>
    <property type="molecule type" value="Genomic_DNA"/>
</dbReference>
<organism evidence="2 3">
    <name type="scientific">Pestalotiopsis fici (strain W106-1 / CGMCC3.15140)</name>
    <dbReference type="NCBI Taxonomy" id="1229662"/>
    <lineage>
        <taxon>Eukaryota</taxon>
        <taxon>Fungi</taxon>
        <taxon>Dikarya</taxon>
        <taxon>Ascomycota</taxon>
        <taxon>Pezizomycotina</taxon>
        <taxon>Sordariomycetes</taxon>
        <taxon>Xylariomycetidae</taxon>
        <taxon>Amphisphaeriales</taxon>
        <taxon>Sporocadaceae</taxon>
        <taxon>Pestalotiopsis</taxon>
    </lineage>
</organism>
<dbReference type="Pfam" id="PF25907">
    <property type="entry name" value="DUF7962"/>
    <property type="match status" value="1"/>
</dbReference>
<reference evidence="3" key="1">
    <citation type="journal article" date="2015" name="BMC Genomics">
        <title>Genomic and transcriptomic analysis of the endophytic fungus Pestalotiopsis fici reveals its lifestyle and high potential for synthesis of natural products.</title>
        <authorList>
            <person name="Wang X."/>
            <person name="Zhang X."/>
            <person name="Liu L."/>
            <person name="Xiang M."/>
            <person name="Wang W."/>
            <person name="Sun X."/>
            <person name="Che Y."/>
            <person name="Guo L."/>
            <person name="Liu G."/>
            <person name="Guo L."/>
            <person name="Wang C."/>
            <person name="Yin W.B."/>
            <person name="Stadler M."/>
            <person name="Zhang X."/>
            <person name="Liu X."/>
        </authorList>
    </citation>
    <scope>NUCLEOTIDE SEQUENCE [LARGE SCALE GENOMIC DNA]</scope>
    <source>
        <strain evidence="3">W106-1 / CGMCC3.15140</strain>
    </source>
</reference>
<dbReference type="Gene3D" id="3.40.30.110">
    <property type="match status" value="2"/>
</dbReference>
<keyword evidence="3" id="KW-1185">Reference proteome</keyword>
<proteinExistence type="predicted"/>
<protein>
    <recommendedName>
        <fullName evidence="1">GST C-terminal domain-containing protein</fullName>
    </recommendedName>
</protein>
<dbReference type="eggNOG" id="ENOG502QQBG">
    <property type="taxonomic scope" value="Eukaryota"/>
</dbReference>
<dbReference type="InParanoid" id="W3XF95"/>